<name>E1RDM6_METP4</name>
<dbReference type="Pfam" id="PF09819">
    <property type="entry name" value="ABC_cobalt"/>
    <property type="match status" value="1"/>
</dbReference>
<dbReference type="KEGG" id="mpi:Mpet_1218"/>
<feature type="transmembrane region" description="Helical" evidence="1">
    <location>
        <begin position="86"/>
        <end position="104"/>
    </location>
</feature>
<dbReference type="AlphaFoldDB" id="E1RDM6"/>
<accession>E1RDM6</accession>
<feature type="transmembrane region" description="Helical" evidence="1">
    <location>
        <begin position="12"/>
        <end position="30"/>
    </location>
</feature>
<keyword evidence="1" id="KW-0812">Transmembrane</keyword>
<dbReference type="RefSeq" id="WP_013329157.1">
    <property type="nucleotide sequence ID" value="NC_014507.1"/>
</dbReference>
<gene>
    <name evidence="2" type="ordered locus">Mpet_1218</name>
</gene>
<sequence length="181" mass="19313">MLFKRDYFTLNEIALMSLLGGLVFVMLMALRMPLHIPGHTGIFMVIPVIIGVAIIQKPGSGTYIGLVAGVLLSFFGVSALHVFDVFQYTALGMVTDIIGYSFRYRMDLTPVSVLAGIAGNLAKMLVNFAVNLAIGIPLVVVIIEAGISSVSHTIFGALGGLISAYLIARLIRTGVITRNAD</sequence>
<evidence type="ECO:0000256" key="1">
    <source>
        <dbReference type="SAM" id="Phobius"/>
    </source>
</evidence>
<dbReference type="HOGENOM" id="CLU_1492991_0_0_2"/>
<evidence type="ECO:0000313" key="3">
    <source>
        <dbReference type="Proteomes" id="UP000006565"/>
    </source>
</evidence>
<keyword evidence="3" id="KW-1185">Reference proteome</keyword>
<dbReference type="EMBL" id="CP002117">
    <property type="protein sequence ID" value="ADN35979.1"/>
    <property type="molecule type" value="Genomic_DNA"/>
</dbReference>
<dbReference type="Proteomes" id="UP000006565">
    <property type="component" value="Chromosome"/>
</dbReference>
<feature type="transmembrane region" description="Helical" evidence="1">
    <location>
        <begin position="149"/>
        <end position="168"/>
    </location>
</feature>
<feature type="transmembrane region" description="Helical" evidence="1">
    <location>
        <begin position="36"/>
        <end position="55"/>
    </location>
</feature>
<dbReference type="InterPro" id="IPR017195">
    <property type="entry name" value="ABC_thiamin-permease_prd"/>
</dbReference>
<organism evidence="2 3">
    <name type="scientific">Methanolacinia petrolearia (strain DSM 11571 / OCM 486 / SEBR 4847)</name>
    <name type="common">Methanoplanus petrolearius</name>
    <dbReference type="NCBI Taxonomy" id="679926"/>
    <lineage>
        <taxon>Archaea</taxon>
        <taxon>Methanobacteriati</taxon>
        <taxon>Methanobacteriota</taxon>
        <taxon>Stenosarchaea group</taxon>
        <taxon>Methanomicrobia</taxon>
        <taxon>Methanomicrobiales</taxon>
        <taxon>Methanomicrobiaceae</taxon>
        <taxon>Methanolacinia</taxon>
    </lineage>
</organism>
<dbReference type="GeneID" id="9743684"/>
<feature type="transmembrane region" description="Helical" evidence="1">
    <location>
        <begin position="125"/>
        <end position="143"/>
    </location>
</feature>
<protein>
    <submittedName>
        <fullName evidence="2">Uncharacterized protein</fullName>
    </submittedName>
</protein>
<feature type="transmembrane region" description="Helical" evidence="1">
    <location>
        <begin position="62"/>
        <end position="80"/>
    </location>
</feature>
<dbReference type="STRING" id="679926.Mpet_1218"/>
<reference evidence="2 3" key="1">
    <citation type="journal article" date="2010" name="Stand. Genomic Sci.">
        <title>Complete genome sequence of Methanoplanus petrolearius type strain (SEBR 4847).</title>
        <authorList>
            <person name="Brambilla E."/>
            <person name="Djao O.D."/>
            <person name="Daligault H."/>
            <person name="Lapidus A."/>
            <person name="Lucas S."/>
            <person name="Hammon N."/>
            <person name="Nolan M."/>
            <person name="Tice H."/>
            <person name="Cheng J.F."/>
            <person name="Han C."/>
            <person name="Tapia R."/>
            <person name="Goodwin L."/>
            <person name="Pitluck S."/>
            <person name="Liolios K."/>
            <person name="Ivanova N."/>
            <person name="Mavromatis K."/>
            <person name="Mikhailova N."/>
            <person name="Pati A."/>
            <person name="Chen A."/>
            <person name="Palaniappan K."/>
            <person name="Land M."/>
            <person name="Hauser L."/>
            <person name="Chang Y.J."/>
            <person name="Jeffries C.D."/>
            <person name="Rohde M."/>
            <person name="Spring S."/>
            <person name="Sikorski J."/>
            <person name="Goker M."/>
            <person name="Woyke T."/>
            <person name="Bristow J."/>
            <person name="Eisen J.A."/>
            <person name="Markowitz V."/>
            <person name="Hugenholtz P."/>
            <person name="Kyrpides N.C."/>
            <person name="Klenk H.P."/>
        </authorList>
    </citation>
    <scope>NUCLEOTIDE SEQUENCE [LARGE SCALE GENOMIC DNA]</scope>
    <source>
        <strain evidence="3">DSM 11571 / OCM 486 / SEBR 4847</strain>
    </source>
</reference>
<proteinExistence type="predicted"/>
<evidence type="ECO:0000313" key="2">
    <source>
        <dbReference type="EMBL" id="ADN35979.1"/>
    </source>
</evidence>
<keyword evidence="1" id="KW-0472">Membrane</keyword>
<keyword evidence="1" id="KW-1133">Transmembrane helix</keyword>
<dbReference type="eggNOG" id="arCOG09473">
    <property type="taxonomic scope" value="Archaea"/>
</dbReference>